<feature type="compositionally biased region" description="Polar residues" evidence="1">
    <location>
        <begin position="41"/>
        <end position="55"/>
    </location>
</feature>
<accession>A0ABY7WTY9</accession>
<evidence type="ECO:0000313" key="3">
    <source>
        <dbReference type="Proteomes" id="UP001220377"/>
    </source>
</evidence>
<dbReference type="Pfam" id="PF06810">
    <property type="entry name" value="Phage_scaffold"/>
    <property type="match status" value="1"/>
</dbReference>
<dbReference type="InterPro" id="IPR009636">
    <property type="entry name" value="SCAF"/>
</dbReference>
<reference evidence="2 3" key="1">
    <citation type="submission" date="2023-02" db="EMBL/GenBank/DDBJ databases">
        <title>Genome sequence of Lacticaseibacillus sp. KACC 23028.</title>
        <authorList>
            <person name="Kim S."/>
            <person name="Heo J."/>
            <person name="Kwon S.-W."/>
        </authorList>
    </citation>
    <scope>NUCLEOTIDE SEQUENCE [LARGE SCALE GENOMIC DNA]</scope>
    <source>
        <strain evidence="2 3">KACC 23028</strain>
    </source>
</reference>
<gene>
    <name evidence="2" type="ORF">PQ472_05165</name>
</gene>
<feature type="compositionally biased region" description="Basic and acidic residues" evidence="1">
    <location>
        <begin position="160"/>
        <end position="171"/>
    </location>
</feature>
<protein>
    <submittedName>
        <fullName evidence="2">Phage scaffolding protein</fullName>
    </submittedName>
</protein>
<dbReference type="EMBL" id="CP117884">
    <property type="protein sequence ID" value="WDF83627.1"/>
    <property type="molecule type" value="Genomic_DNA"/>
</dbReference>
<dbReference type="RefSeq" id="WP_274261906.1">
    <property type="nucleotide sequence ID" value="NZ_CP117884.1"/>
</dbReference>
<sequence>MITREELQKLELSDDQITAVMKLRGEDAKAAADADKYKQQVESLTTENSGLQDQLSQRDKDLKSLKKSAADSEELTTKLNDLQTKYDTDTENFQQQIATTKLNAALVTGLAGSGARDVHDLQKFLDTDDLKLSDDGKVVGLDDQVKALRDSKPYLFTGEPKPHYEPNEGGHSDVNIESLIKNSGTNLTEALEQQKGE</sequence>
<evidence type="ECO:0000313" key="2">
    <source>
        <dbReference type="EMBL" id="WDF83627.1"/>
    </source>
</evidence>
<organism evidence="2 3">
    <name type="scientific">Lacticaseibacillus pabuli</name>
    <dbReference type="NCBI Taxonomy" id="3025672"/>
    <lineage>
        <taxon>Bacteria</taxon>
        <taxon>Bacillati</taxon>
        <taxon>Bacillota</taxon>
        <taxon>Bacilli</taxon>
        <taxon>Lactobacillales</taxon>
        <taxon>Lactobacillaceae</taxon>
        <taxon>Lacticaseibacillus</taxon>
    </lineage>
</organism>
<evidence type="ECO:0000256" key="1">
    <source>
        <dbReference type="SAM" id="MobiDB-lite"/>
    </source>
</evidence>
<dbReference type="Proteomes" id="UP001220377">
    <property type="component" value="Chromosome"/>
</dbReference>
<feature type="region of interest" description="Disordered" evidence="1">
    <location>
        <begin position="154"/>
        <end position="175"/>
    </location>
</feature>
<feature type="compositionally biased region" description="Basic and acidic residues" evidence="1">
    <location>
        <begin position="56"/>
        <end position="70"/>
    </location>
</feature>
<name>A0ABY7WTY9_9LACO</name>
<keyword evidence="3" id="KW-1185">Reference proteome</keyword>
<feature type="region of interest" description="Disordered" evidence="1">
    <location>
        <begin position="41"/>
        <end position="74"/>
    </location>
</feature>
<proteinExistence type="predicted"/>